<feature type="chain" id="PRO_5013038455" description="XoxI protein" evidence="1">
    <location>
        <begin position="25"/>
        <end position="158"/>
    </location>
</feature>
<feature type="signal peptide" evidence="1">
    <location>
        <begin position="1"/>
        <end position="24"/>
    </location>
</feature>
<reference evidence="2 3" key="1">
    <citation type="submission" date="2017-09" db="EMBL/GenBank/DDBJ databases">
        <title>Large-scale bioinformatics analysis of Bacillus genomes uncovers conserved roles of natural products in bacterial physiology.</title>
        <authorList>
            <consortium name="Agbiome Team Llc"/>
            <person name="Bleich R.M."/>
            <person name="Grubbs K.J."/>
            <person name="Santa Maria K.C."/>
            <person name="Allen S.E."/>
            <person name="Farag S."/>
            <person name="Shank E.A."/>
            <person name="Bowers A."/>
        </authorList>
    </citation>
    <scope>NUCLEOTIDE SEQUENCE [LARGE SCALE GENOMIC DNA]</scope>
    <source>
        <strain evidence="2 3">AFS076905</strain>
    </source>
</reference>
<evidence type="ECO:0000256" key="1">
    <source>
        <dbReference type="SAM" id="SignalP"/>
    </source>
</evidence>
<protein>
    <recommendedName>
        <fullName evidence="4">XoxI protein</fullName>
    </recommendedName>
</protein>
<proteinExistence type="predicted"/>
<comment type="caution">
    <text evidence="2">The sequence shown here is derived from an EMBL/GenBank/DDBJ whole genome shotgun (WGS) entry which is preliminary data.</text>
</comment>
<evidence type="ECO:0000313" key="2">
    <source>
        <dbReference type="EMBL" id="PFN28046.1"/>
    </source>
</evidence>
<evidence type="ECO:0008006" key="4">
    <source>
        <dbReference type="Google" id="ProtNLM"/>
    </source>
</evidence>
<sequence>MKKIIASLSAAAFLILPFNGLVQAEEKKVESTVYDKAKVSSKSFSPASLNPNANTLAAAPYYAAKSTFSYSNGGISTSDSYTSSSRSSKKSIDYIYAKAKIYVNGIFKTSSSEGNYNSSHAGAQGFAGETWFEDGETYGNHKFQHSGYQTWEPDTYGT</sequence>
<keyword evidence="1" id="KW-0732">Signal</keyword>
<accession>A0A2B1KVE1</accession>
<dbReference type="AlphaFoldDB" id="A0A2B1KVE1"/>
<dbReference type="RefSeq" id="WP_098539909.1">
    <property type="nucleotide sequence ID" value="NZ_NUYN01000009.1"/>
</dbReference>
<gene>
    <name evidence="2" type="ORF">COJ50_06310</name>
</gene>
<organism evidence="2 3">
    <name type="scientific">Bacillus cereus</name>
    <dbReference type="NCBI Taxonomy" id="1396"/>
    <lineage>
        <taxon>Bacteria</taxon>
        <taxon>Bacillati</taxon>
        <taxon>Bacillota</taxon>
        <taxon>Bacilli</taxon>
        <taxon>Bacillales</taxon>
        <taxon>Bacillaceae</taxon>
        <taxon>Bacillus</taxon>
        <taxon>Bacillus cereus group</taxon>
    </lineage>
</organism>
<evidence type="ECO:0000313" key="3">
    <source>
        <dbReference type="Proteomes" id="UP000225182"/>
    </source>
</evidence>
<dbReference type="Proteomes" id="UP000225182">
    <property type="component" value="Unassembled WGS sequence"/>
</dbReference>
<dbReference type="EMBL" id="NUYN01000009">
    <property type="protein sequence ID" value="PFN28046.1"/>
    <property type="molecule type" value="Genomic_DNA"/>
</dbReference>
<name>A0A2B1KVE1_BACCE</name>